<evidence type="ECO:0000256" key="1">
    <source>
        <dbReference type="SAM" id="SignalP"/>
    </source>
</evidence>
<dbReference type="InterPro" id="IPR026435">
    <property type="entry name" value="Myxo_Cys_rpt"/>
</dbReference>
<accession>A0ABY9WQY6</accession>
<feature type="chain" id="PRO_5045151779" evidence="1">
    <location>
        <begin position="19"/>
        <end position="360"/>
    </location>
</feature>
<evidence type="ECO:0000313" key="3">
    <source>
        <dbReference type="Proteomes" id="UP001611383"/>
    </source>
</evidence>
<gene>
    <name evidence="2" type="ORF">F0U60_20405</name>
</gene>
<sequence length="360" mass="37917">MRQSFYSVLMALALVASACGGFDNTLFRTGNVRGRLTEVDPSVALVSLVGNPDLRGTVEADGSFVLERVPAGPKELFIVASANKAVRLPVMVPGGGSARLEDVEPREAGFLKLQVKAPSRLGVGSGQVSVMGTPFQQLEIENSGNLRVGPLPAGCYVLETSVPGLPVNQTEVCVDERETKQVKITLTEPNDGSSNPGCTLIGCEQDSYCVTDGRCVECLSDDQCASGLTCQNERCEGPGVLCTPCDGDWKCRTGAHCEELPEGSAACVARCDSNTGCTQGFTCQEGRCLPAPAQLAGCLAYRQMGTSCDSDERCRTRGITQGLCIDNTCTYRCTADTECPEGFACTPSGTSAFCRSLSVP</sequence>
<keyword evidence="3" id="KW-1185">Reference proteome</keyword>
<proteinExistence type="predicted"/>
<organism evidence="2 3">
    <name type="scientific">Archangium minus</name>
    <dbReference type="NCBI Taxonomy" id="83450"/>
    <lineage>
        <taxon>Bacteria</taxon>
        <taxon>Pseudomonadati</taxon>
        <taxon>Myxococcota</taxon>
        <taxon>Myxococcia</taxon>
        <taxon>Myxococcales</taxon>
        <taxon>Cystobacterineae</taxon>
        <taxon>Archangiaceae</taxon>
        <taxon>Archangium</taxon>
    </lineage>
</organism>
<dbReference type="EMBL" id="CP043494">
    <property type="protein sequence ID" value="WNG46217.1"/>
    <property type="molecule type" value="Genomic_DNA"/>
</dbReference>
<dbReference type="Proteomes" id="UP001611383">
    <property type="component" value="Chromosome"/>
</dbReference>
<dbReference type="PROSITE" id="PS51257">
    <property type="entry name" value="PROKAR_LIPOPROTEIN"/>
    <property type="match status" value="1"/>
</dbReference>
<evidence type="ECO:0000313" key="2">
    <source>
        <dbReference type="EMBL" id="WNG46217.1"/>
    </source>
</evidence>
<protein>
    <submittedName>
        <fullName evidence="2">Carboxypeptidase regulatory-like domain-containing protein</fullName>
    </submittedName>
</protein>
<name>A0ABY9WQY6_9BACT</name>
<reference evidence="2 3" key="1">
    <citation type="submission" date="2019-08" db="EMBL/GenBank/DDBJ databases">
        <title>Archangium and Cystobacter genomes.</title>
        <authorList>
            <person name="Chen I.-C.K."/>
            <person name="Wielgoss S."/>
        </authorList>
    </citation>
    <scope>NUCLEOTIDE SEQUENCE [LARGE SCALE GENOMIC DNA]</scope>
    <source>
        <strain evidence="2 3">Cbm 6</strain>
    </source>
</reference>
<dbReference type="RefSeq" id="WP_395822403.1">
    <property type="nucleotide sequence ID" value="NZ_CP043494.1"/>
</dbReference>
<feature type="signal peptide" evidence="1">
    <location>
        <begin position="1"/>
        <end position="18"/>
    </location>
</feature>
<dbReference type="NCBIfam" id="TIGR04201">
    <property type="entry name" value="Myxo_Cys_RPT"/>
    <property type="match status" value="1"/>
</dbReference>
<keyword evidence="1" id="KW-0732">Signal</keyword>